<reference evidence="3 4" key="1">
    <citation type="submission" date="2020-08" db="EMBL/GenBank/DDBJ databases">
        <title>Genomic Encyclopedia of Type Strains, Phase IV (KMG-IV): sequencing the most valuable type-strain genomes for metagenomic binning, comparative biology and taxonomic classification.</title>
        <authorList>
            <person name="Goeker M."/>
        </authorList>
    </citation>
    <scope>NUCLEOTIDE SEQUENCE [LARGE SCALE GENOMIC DNA]</scope>
    <source>
        <strain evidence="3 4">DSM 103462</strain>
    </source>
</reference>
<evidence type="ECO:0000256" key="2">
    <source>
        <dbReference type="SAM" id="Phobius"/>
    </source>
</evidence>
<keyword evidence="2" id="KW-0472">Membrane</keyword>
<dbReference type="GO" id="GO:0030313">
    <property type="term" value="C:cell envelope"/>
    <property type="evidence" value="ECO:0007669"/>
    <property type="project" value="UniProtKB-SubCell"/>
</dbReference>
<evidence type="ECO:0000313" key="4">
    <source>
        <dbReference type="Proteomes" id="UP000518887"/>
    </source>
</evidence>
<dbReference type="Proteomes" id="UP000518887">
    <property type="component" value="Unassembled WGS sequence"/>
</dbReference>
<dbReference type="InterPro" id="IPR042229">
    <property type="entry name" value="Listeria/Bacterioides_rpt_sf"/>
</dbReference>
<comment type="subcellular location">
    <subcellularLocation>
        <location evidence="1">Cell envelope</location>
    </subcellularLocation>
</comment>
<dbReference type="EMBL" id="JACHFQ010000007">
    <property type="protein sequence ID" value="MBB5226915.1"/>
    <property type="molecule type" value="Genomic_DNA"/>
</dbReference>
<gene>
    <name evidence="3" type="ORF">HNP76_002303</name>
</gene>
<accession>A0A7W8GAS8</accession>
<dbReference type="AlphaFoldDB" id="A0A7W8GAS8"/>
<organism evidence="3 4">
    <name type="scientific">Treponema ruminis</name>
    <dbReference type="NCBI Taxonomy" id="744515"/>
    <lineage>
        <taxon>Bacteria</taxon>
        <taxon>Pseudomonadati</taxon>
        <taxon>Spirochaetota</taxon>
        <taxon>Spirochaetia</taxon>
        <taxon>Spirochaetales</taxon>
        <taxon>Treponemataceae</taxon>
        <taxon>Treponema</taxon>
    </lineage>
</organism>
<evidence type="ECO:0000313" key="3">
    <source>
        <dbReference type="EMBL" id="MBB5226915.1"/>
    </source>
</evidence>
<protein>
    <submittedName>
        <fullName evidence="3">Putative repeat protein (TIGR02543 family)</fullName>
    </submittedName>
</protein>
<keyword evidence="2" id="KW-0812">Transmembrane</keyword>
<dbReference type="InterPro" id="IPR013378">
    <property type="entry name" value="InlB-like_B-rpt"/>
</dbReference>
<evidence type="ECO:0000256" key="1">
    <source>
        <dbReference type="ARBA" id="ARBA00004196"/>
    </source>
</evidence>
<sequence>MKNKNFYICLVSILYLVSLFISCTNPFYIKASGLYEVSFVTNGGTELETIRTTCIKELPVSEKEDCILEGWYDNASFSGSPVSFPFETENDTTLYAKWKKIVFTVSFETNCETELAPYKANCVKTSPVVSKADYILVGWFTSSDFKGTPVSFPYTLSADTKLYAKWAQSVFTVTFETNCDAEIAAYKTDIIEAVADISKEDYVLVGWYTSSDFNGTPISFPYSLTSDTTLYAKWAQSVFTVKFVTNCDVEIAPYKTDSITSAPIIERKGYEIVGWYTTQNFSGKAITFPYSVTKNTTLYAKWKEAAFLVNFETNGGSEISAYTTSRIESAPITSRDNYIFDGWYINPDFKGTAISYPFPITQNITLYAKWIKKTEVTVIFYDDTKKIKISIDDKEERQLKISASEGFESYKWICDDTVLSNDSNCITLTNLSAGYHLITVTVQDNDGKTVSSYIKIRKTE</sequence>
<feature type="transmembrane region" description="Helical" evidence="2">
    <location>
        <begin position="7"/>
        <end position="29"/>
    </location>
</feature>
<dbReference type="RefSeq" id="WP_184660620.1">
    <property type="nucleotide sequence ID" value="NZ_CP031518.1"/>
</dbReference>
<dbReference type="NCBIfam" id="TIGR02543">
    <property type="entry name" value="List_Bact_rpt"/>
    <property type="match status" value="3"/>
</dbReference>
<keyword evidence="4" id="KW-1185">Reference proteome</keyword>
<proteinExistence type="predicted"/>
<keyword evidence="2" id="KW-1133">Transmembrane helix</keyword>
<dbReference type="Pfam" id="PF09479">
    <property type="entry name" value="Flg_new"/>
    <property type="match status" value="5"/>
</dbReference>
<dbReference type="PROSITE" id="PS51257">
    <property type="entry name" value="PROKAR_LIPOPROTEIN"/>
    <property type="match status" value="1"/>
</dbReference>
<name>A0A7W8GAS8_9SPIR</name>
<dbReference type="Gene3D" id="2.60.40.4270">
    <property type="entry name" value="Listeria-Bacteroides repeat domain"/>
    <property type="match status" value="5"/>
</dbReference>
<comment type="caution">
    <text evidence="3">The sequence shown here is derived from an EMBL/GenBank/DDBJ whole genome shotgun (WGS) entry which is preliminary data.</text>
</comment>